<dbReference type="InterPro" id="IPR005617">
    <property type="entry name" value="Groucho/TLE_N"/>
</dbReference>
<sequence length="165" mass="19676">MYSSRQNAVSQSNQLKFSVPDACERIKDELTFLQQQCHKYELHFENIVCSFKVEYEKSLQEKNELQRHYVMYYEITYGLNIEMHKQHQSQVAAAVERAKQVTLSELNSIISQQLDDFKYPKLSSAGLGISVDQLEFYKLRSYRRFQRDYRHRLVHHSPLHQLPQC</sequence>
<protein>
    <recommendedName>
        <fullName evidence="4">Groucho/TLE N-terminal Q-rich domain-containing protein</fullName>
    </recommendedName>
</protein>
<keyword evidence="3" id="KW-0539">Nucleus</keyword>
<dbReference type="EMBL" id="UYRU01069825">
    <property type="protein sequence ID" value="VDN19049.1"/>
    <property type="molecule type" value="Genomic_DNA"/>
</dbReference>
<name>A0A3P7PGC4_DIBLA</name>
<comment type="similarity">
    <text evidence="2">Belongs to the WD repeat Groucho/TLE family.</text>
</comment>
<dbReference type="OrthoDB" id="2624652at2759"/>
<dbReference type="GO" id="GO:0005667">
    <property type="term" value="C:transcription regulator complex"/>
    <property type="evidence" value="ECO:0007669"/>
    <property type="project" value="TreeGrafter"/>
</dbReference>
<dbReference type="PANTHER" id="PTHR10814:SF21">
    <property type="entry name" value="PROTEIN GROUCHO"/>
    <property type="match status" value="1"/>
</dbReference>
<evidence type="ECO:0000256" key="1">
    <source>
        <dbReference type="ARBA" id="ARBA00004123"/>
    </source>
</evidence>
<dbReference type="GO" id="GO:0003714">
    <property type="term" value="F:transcription corepressor activity"/>
    <property type="evidence" value="ECO:0007669"/>
    <property type="project" value="TreeGrafter"/>
</dbReference>
<evidence type="ECO:0000259" key="4">
    <source>
        <dbReference type="Pfam" id="PF03920"/>
    </source>
</evidence>
<dbReference type="InterPro" id="IPR009146">
    <property type="entry name" value="Groucho_enhance"/>
</dbReference>
<feature type="domain" description="Groucho/TLE N-terminal Q-rich" evidence="4">
    <location>
        <begin position="15"/>
        <end position="87"/>
    </location>
</feature>
<dbReference type="AlphaFoldDB" id="A0A3P7PGC4"/>
<accession>A0A3P7PGC4</accession>
<dbReference type="GO" id="GO:0005634">
    <property type="term" value="C:nucleus"/>
    <property type="evidence" value="ECO:0007669"/>
    <property type="project" value="UniProtKB-SubCell"/>
</dbReference>
<dbReference type="Proteomes" id="UP000281553">
    <property type="component" value="Unassembled WGS sequence"/>
</dbReference>
<dbReference type="Pfam" id="PF03920">
    <property type="entry name" value="TLE_N"/>
    <property type="match status" value="1"/>
</dbReference>
<proteinExistence type="inferred from homology"/>
<gene>
    <name evidence="5" type="ORF">DILT_LOCUS13329</name>
</gene>
<evidence type="ECO:0000256" key="2">
    <source>
        <dbReference type="ARBA" id="ARBA00005969"/>
    </source>
</evidence>
<evidence type="ECO:0000313" key="5">
    <source>
        <dbReference type="EMBL" id="VDN19049.1"/>
    </source>
</evidence>
<dbReference type="GO" id="GO:0090090">
    <property type="term" value="P:negative regulation of canonical Wnt signaling pathway"/>
    <property type="evidence" value="ECO:0007669"/>
    <property type="project" value="TreeGrafter"/>
</dbReference>
<evidence type="ECO:0000313" key="6">
    <source>
        <dbReference type="Proteomes" id="UP000281553"/>
    </source>
</evidence>
<keyword evidence="6" id="KW-1185">Reference proteome</keyword>
<reference evidence="5 6" key="1">
    <citation type="submission" date="2018-11" db="EMBL/GenBank/DDBJ databases">
        <authorList>
            <consortium name="Pathogen Informatics"/>
        </authorList>
    </citation>
    <scope>NUCLEOTIDE SEQUENCE [LARGE SCALE GENOMIC DNA]</scope>
</reference>
<dbReference type="PANTHER" id="PTHR10814">
    <property type="entry name" value="TRANSDUCIN-LIKE ENHANCER PROTEIN"/>
    <property type="match status" value="1"/>
</dbReference>
<organism evidence="5 6">
    <name type="scientific">Dibothriocephalus latus</name>
    <name type="common">Fish tapeworm</name>
    <name type="synonym">Diphyllobothrium latum</name>
    <dbReference type="NCBI Taxonomy" id="60516"/>
    <lineage>
        <taxon>Eukaryota</taxon>
        <taxon>Metazoa</taxon>
        <taxon>Spiralia</taxon>
        <taxon>Lophotrochozoa</taxon>
        <taxon>Platyhelminthes</taxon>
        <taxon>Cestoda</taxon>
        <taxon>Eucestoda</taxon>
        <taxon>Diphyllobothriidea</taxon>
        <taxon>Diphyllobothriidae</taxon>
        <taxon>Dibothriocephalus</taxon>
    </lineage>
</organism>
<evidence type="ECO:0000256" key="3">
    <source>
        <dbReference type="ARBA" id="ARBA00023242"/>
    </source>
</evidence>
<comment type="subcellular location">
    <subcellularLocation>
        <location evidence="1">Nucleus</location>
    </subcellularLocation>
</comment>